<keyword evidence="2" id="KW-0813">Transport</keyword>
<dbReference type="GO" id="GO:0016020">
    <property type="term" value="C:membrane"/>
    <property type="evidence" value="ECO:0007669"/>
    <property type="project" value="UniProtKB-SubCell"/>
</dbReference>
<feature type="transmembrane region" description="Helical" evidence="6">
    <location>
        <begin position="286"/>
        <end position="305"/>
    </location>
</feature>
<dbReference type="InterPro" id="IPR002293">
    <property type="entry name" value="AA/rel_permease1"/>
</dbReference>
<feature type="transmembrane region" description="Helical" evidence="6">
    <location>
        <begin position="7"/>
        <end position="26"/>
    </location>
</feature>
<keyword evidence="8" id="KW-1185">Reference proteome</keyword>
<dbReference type="EMBL" id="JAAQHG020000164">
    <property type="protein sequence ID" value="KAL1581783.1"/>
    <property type="molecule type" value="Genomic_DNA"/>
</dbReference>
<protein>
    <recommendedName>
        <fullName evidence="9">Amino acid transporter</fullName>
    </recommendedName>
</protein>
<evidence type="ECO:0000313" key="7">
    <source>
        <dbReference type="EMBL" id="KAL1581783.1"/>
    </source>
</evidence>
<dbReference type="Pfam" id="PF13520">
    <property type="entry name" value="AA_permease_2"/>
    <property type="match status" value="1"/>
</dbReference>
<comment type="subcellular location">
    <subcellularLocation>
        <location evidence="1">Membrane</location>
        <topology evidence="1">Multi-pass membrane protein</topology>
    </subcellularLocation>
</comment>
<dbReference type="Gene3D" id="1.20.1740.10">
    <property type="entry name" value="Amino acid/polyamine transporter I"/>
    <property type="match status" value="1"/>
</dbReference>
<dbReference type="Proteomes" id="UP000803884">
    <property type="component" value="Unassembled WGS sequence"/>
</dbReference>
<dbReference type="RefSeq" id="XP_069224892.1">
    <property type="nucleotide sequence ID" value="XM_069377982.1"/>
</dbReference>
<organism evidence="7 8">
    <name type="scientific">Cladosporium halotolerans</name>
    <dbReference type="NCBI Taxonomy" id="1052096"/>
    <lineage>
        <taxon>Eukaryota</taxon>
        <taxon>Fungi</taxon>
        <taxon>Dikarya</taxon>
        <taxon>Ascomycota</taxon>
        <taxon>Pezizomycotina</taxon>
        <taxon>Dothideomycetes</taxon>
        <taxon>Dothideomycetidae</taxon>
        <taxon>Cladosporiales</taxon>
        <taxon>Cladosporiaceae</taxon>
        <taxon>Cladosporium</taxon>
    </lineage>
</organism>
<name>A0AB34K9I0_9PEZI</name>
<comment type="caution">
    <text evidence="7">The sequence shown here is derived from an EMBL/GenBank/DDBJ whole genome shotgun (WGS) entry which is preliminary data.</text>
</comment>
<keyword evidence="5 6" id="KW-0472">Membrane</keyword>
<evidence type="ECO:0000256" key="6">
    <source>
        <dbReference type="SAM" id="Phobius"/>
    </source>
</evidence>
<feature type="transmembrane region" description="Helical" evidence="6">
    <location>
        <begin position="255"/>
        <end position="274"/>
    </location>
</feature>
<dbReference type="PANTHER" id="PTHR45649">
    <property type="entry name" value="AMINO-ACID PERMEASE BAT1"/>
    <property type="match status" value="1"/>
</dbReference>
<feature type="transmembrane region" description="Helical" evidence="6">
    <location>
        <begin position="83"/>
        <end position="104"/>
    </location>
</feature>
<accession>A0AB34K9I0</accession>
<sequence length="323" mass="35040">MEAIVLVLHVAGVFVIIIPLWVTAPRGNAHDTILNFTNGGGWQSDGLSYAIGIVPMIGMLIGYDCSIHMSEETNDASRTIPLVVLWAVAANALMLIVVGITFIFCLGDLDSVLNSPTGQPMIQVFYNATQSQAGTGVMVAVVIVVFVSACVGQVATASRQMWSFARDQGFPGSKFLEKVPAVWNIPINAILLSAIITSLLSLINLGSQTAFNAFNSLGTVSILFSYTITIACLIWRRLFGAPLPPRRWSLGRVGLPVNVVALCLTTPMLFFYVWPVYFPVTMENMNWSSTMLGGVAILAYIYYVIQGRHSYDGPVVLVKRDAL</sequence>
<dbReference type="GO" id="GO:0022857">
    <property type="term" value="F:transmembrane transporter activity"/>
    <property type="evidence" value="ECO:0007669"/>
    <property type="project" value="InterPro"/>
</dbReference>
<keyword evidence="3 6" id="KW-0812">Transmembrane</keyword>
<feature type="transmembrane region" description="Helical" evidence="6">
    <location>
        <begin position="179"/>
        <end position="203"/>
    </location>
</feature>
<evidence type="ECO:0000256" key="3">
    <source>
        <dbReference type="ARBA" id="ARBA00022692"/>
    </source>
</evidence>
<keyword evidence="4 6" id="KW-1133">Transmembrane helix</keyword>
<evidence type="ECO:0000256" key="1">
    <source>
        <dbReference type="ARBA" id="ARBA00004141"/>
    </source>
</evidence>
<evidence type="ECO:0000256" key="4">
    <source>
        <dbReference type="ARBA" id="ARBA00022989"/>
    </source>
</evidence>
<dbReference type="PANTHER" id="PTHR45649:SF41">
    <property type="entry name" value="TRANSPORTER, PUTATIVE (EUROFUNG)-RELATED"/>
    <property type="match status" value="1"/>
</dbReference>
<feature type="transmembrane region" description="Helical" evidence="6">
    <location>
        <begin position="215"/>
        <end position="235"/>
    </location>
</feature>
<proteinExistence type="predicted"/>
<gene>
    <name evidence="7" type="ORF">WHR41_09379</name>
</gene>
<evidence type="ECO:0000313" key="8">
    <source>
        <dbReference type="Proteomes" id="UP000803884"/>
    </source>
</evidence>
<evidence type="ECO:0000256" key="5">
    <source>
        <dbReference type="ARBA" id="ARBA00023136"/>
    </source>
</evidence>
<dbReference type="GeneID" id="96010820"/>
<evidence type="ECO:0000256" key="2">
    <source>
        <dbReference type="ARBA" id="ARBA00022448"/>
    </source>
</evidence>
<evidence type="ECO:0008006" key="9">
    <source>
        <dbReference type="Google" id="ProtNLM"/>
    </source>
</evidence>
<feature type="transmembrane region" description="Helical" evidence="6">
    <location>
        <begin position="46"/>
        <end position="63"/>
    </location>
</feature>
<dbReference type="AlphaFoldDB" id="A0AB34K9I0"/>
<feature type="transmembrane region" description="Helical" evidence="6">
    <location>
        <begin position="137"/>
        <end position="158"/>
    </location>
</feature>
<reference evidence="7 8" key="1">
    <citation type="journal article" date="2020" name="Microbiol. Resour. Announc.">
        <title>Draft Genome Sequence of a Cladosporium Species Isolated from the Mesophotic Ascidian Didemnum maculosum.</title>
        <authorList>
            <person name="Gioti A."/>
            <person name="Siaperas R."/>
            <person name="Nikolaivits E."/>
            <person name="Le Goff G."/>
            <person name="Ouazzani J."/>
            <person name="Kotoulas G."/>
            <person name="Topakas E."/>
        </authorList>
    </citation>
    <scope>NUCLEOTIDE SEQUENCE [LARGE SCALE GENOMIC DNA]</scope>
    <source>
        <strain evidence="7 8">TM138-S3</strain>
    </source>
</reference>